<dbReference type="AlphaFoldDB" id="W3X7S2"/>
<reference evidence="2" key="1">
    <citation type="journal article" date="2015" name="BMC Genomics">
        <title>Genomic and transcriptomic analysis of the endophytic fungus Pestalotiopsis fici reveals its lifestyle and high potential for synthesis of natural products.</title>
        <authorList>
            <person name="Wang X."/>
            <person name="Zhang X."/>
            <person name="Liu L."/>
            <person name="Xiang M."/>
            <person name="Wang W."/>
            <person name="Sun X."/>
            <person name="Che Y."/>
            <person name="Guo L."/>
            <person name="Liu G."/>
            <person name="Guo L."/>
            <person name="Wang C."/>
            <person name="Yin W.B."/>
            <person name="Stadler M."/>
            <person name="Zhang X."/>
            <person name="Liu X."/>
        </authorList>
    </citation>
    <scope>NUCLEOTIDE SEQUENCE [LARGE SCALE GENOMIC DNA]</scope>
    <source>
        <strain evidence="2">W106-1 / CGMCC3.15140</strain>
    </source>
</reference>
<name>W3X7S2_PESFW</name>
<evidence type="ECO:0000313" key="2">
    <source>
        <dbReference type="Proteomes" id="UP000030651"/>
    </source>
</evidence>
<dbReference type="GeneID" id="19272188"/>
<dbReference type="HOGENOM" id="CLU_2528206_0_0_1"/>
<dbReference type="OrthoDB" id="3632757at2759"/>
<accession>W3X7S2</accession>
<sequence>MTNLQDGVPVLGDLPLLKDTYYSVELYAEHFVPERNRTILFPQEEDVYWSEATGTWEWVYGQQTEFLLITPPAGGDKAKTLGEL</sequence>
<dbReference type="KEGG" id="pfy:PFICI_07175"/>
<protein>
    <submittedName>
        <fullName evidence="1">Uncharacterized protein</fullName>
    </submittedName>
</protein>
<organism evidence="1 2">
    <name type="scientific">Pestalotiopsis fici (strain W106-1 / CGMCC3.15140)</name>
    <dbReference type="NCBI Taxonomy" id="1229662"/>
    <lineage>
        <taxon>Eukaryota</taxon>
        <taxon>Fungi</taxon>
        <taxon>Dikarya</taxon>
        <taxon>Ascomycota</taxon>
        <taxon>Pezizomycotina</taxon>
        <taxon>Sordariomycetes</taxon>
        <taxon>Xylariomycetidae</taxon>
        <taxon>Amphisphaeriales</taxon>
        <taxon>Sporocadaceae</taxon>
        <taxon>Pestalotiopsis</taxon>
    </lineage>
</organism>
<gene>
    <name evidence="1" type="ORF">PFICI_07175</name>
</gene>
<proteinExistence type="predicted"/>
<dbReference type="RefSeq" id="XP_007833947.1">
    <property type="nucleotide sequence ID" value="XM_007835756.1"/>
</dbReference>
<evidence type="ECO:0000313" key="1">
    <source>
        <dbReference type="EMBL" id="ETS82173.1"/>
    </source>
</evidence>
<dbReference type="EMBL" id="KI912112">
    <property type="protein sequence ID" value="ETS82173.1"/>
    <property type="molecule type" value="Genomic_DNA"/>
</dbReference>
<dbReference type="Proteomes" id="UP000030651">
    <property type="component" value="Unassembled WGS sequence"/>
</dbReference>
<keyword evidence="2" id="KW-1185">Reference proteome</keyword>
<dbReference type="InParanoid" id="W3X7S2"/>